<keyword evidence="2" id="KW-1185">Reference proteome</keyword>
<dbReference type="HOGENOM" id="CLU_209493_0_0_5"/>
<organism evidence="1 2">
    <name type="scientific">Pseudoroseomonas cervicalis ATCC 49957</name>
    <dbReference type="NCBI Taxonomy" id="525371"/>
    <lineage>
        <taxon>Bacteria</taxon>
        <taxon>Pseudomonadati</taxon>
        <taxon>Pseudomonadota</taxon>
        <taxon>Alphaproteobacteria</taxon>
        <taxon>Acetobacterales</taxon>
        <taxon>Roseomonadaceae</taxon>
        <taxon>Roseomonas</taxon>
    </lineage>
</organism>
<dbReference type="PROSITE" id="PS51257">
    <property type="entry name" value="PROKAR_LIPOPROTEIN"/>
    <property type="match status" value="1"/>
</dbReference>
<dbReference type="AlphaFoldDB" id="D5RQ14"/>
<reference evidence="1 2" key="1">
    <citation type="submission" date="2010-04" db="EMBL/GenBank/DDBJ databases">
        <authorList>
            <person name="Qin X."/>
            <person name="Bachman B."/>
            <person name="Battles P."/>
            <person name="Bell A."/>
            <person name="Bess C."/>
            <person name="Bickham C."/>
            <person name="Chaboub L."/>
            <person name="Chen D."/>
            <person name="Coyle M."/>
            <person name="Deiros D.R."/>
            <person name="Dinh H."/>
            <person name="Forbes L."/>
            <person name="Fowler G."/>
            <person name="Francisco L."/>
            <person name="Fu Q."/>
            <person name="Gubbala S."/>
            <person name="Hale W."/>
            <person name="Han Y."/>
            <person name="Hemphill L."/>
            <person name="Highlander S.K."/>
            <person name="Hirani K."/>
            <person name="Hogues M."/>
            <person name="Jackson L."/>
            <person name="Jakkamsetti A."/>
            <person name="Javaid M."/>
            <person name="Jiang H."/>
            <person name="Korchina V."/>
            <person name="Kovar C."/>
            <person name="Lara F."/>
            <person name="Lee S."/>
            <person name="Mata R."/>
            <person name="Mathew T."/>
            <person name="Moen C."/>
            <person name="Morales K."/>
            <person name="Munidasa M."/>
            <person name="Nazareth L."/>
            <person name="Ngo R."/>
            <person name="Nguyen L."/>
            <person name="Okwuonu G."/>
            <person name="Ongeri F."/>
            <person name="Patil S."/>
            <person name="Petrosino J."/>
            <person name="Pham C."/>
            <person name="Pham P."/>
            <person name="Pu L.-L."/>
            <person name="Puazo M."/>
            <person name="Raj R."/>
            <person name="Reid J."/>
            <person name="Rouhana J."/>
            <person name="Saada N."/>
            <person name="Shang Y."/>
            <person name="Simmons D."/>
            <person name="Thornton R."/>
            <person name="Warren J."/>
            <person name="Weissenberger G."/>
            <person name="Zhang J."/>
            <person name="Zhang L."/>
            <person name="Zhou C."/>
            <person name="Zhu D."/>
            <person name="Muzny D."/>
            <person name="Worley K."/>
            <person name="Gibbs R."/>
        </authorList>
    </citation>
    <scope>NUCLEOTIDE SEQUENCE [LARGE SCALE GENOMIC DNA]</scope>
    <source>
        <strain evidence="1 2">ATCC 49957</strain>
    </source>
</reference>
<name>D5RQ14_9PROT</name>
<evidence type="ECO:0000313" key="1">
    <source>
        <dbReference type="EMBL" id="EFH10601.1"/>
    </source>
</evidence>
<dbReference type="RefSeq" id="WP_007002206.1">
    <property type="nucleotide sequence ID" value="NZ_GG770777.1"/>
</dbReference>
<dbReference type="EMBL" id="ADVL01000652">
    <property type="protein sequence ID" value="EFH10601.1"/>
    <property type="molecule type" value="Genomic_DNA"/>
</dbReference>
<accession>D5RQ14</accession>
<protein>
    <recommendedName>
        <fullName evidence="3">Lipoprotein</fullName>
    </recommendedName>
</protein>
<dbReference type="Proteomes" id="UP000005324">
    <property type="component" value="Unassembled WGS sequence"/>
</dbReference>
<proteinExistence type="predicted"/>
<sequence length="56" mass="6102">MRRLTPALLLGAAALGLAGCVVAPAPAYYGPPRGYYYAPPPPPPPPPPRHYWYRGW</sequence>
<comment type="caution">
    <text evidence="1">The sequence shown here is derived from an EMBL/GenBank/DDBJ whole genome shotgun (WGS) entry which is preliminary data.</text>
</comment>
<evidence type="ECO:0000313" key="2">
    <source>
        <dbReference type="Proteomes" id="UP000005324"/>
    </source>
</evidence>
<gene>
    <name evidence="1" type="ORF">HMPREF0731_3176</name>
</gene>
<evidence type="ECO:0008006" key="3">
    <source>
        <dbReference type="Google" id="ProtNLM"/>
    </source>
</evidence>